<dbReference type="OrthoDB" id="5372451at2759"/>
<feature type="region of interest" description="Disordered" evidence="1">
    <location>
        <begin position="599"/>
        <end position="633"/>
    </location>
</feature>
<organism evidence="3 5">
    <name type="scientific">Cercospora beticola</name>
    <name type="common">Sugarbeet leaf spot fungus</name>
    <dbReference type="NCBI Taxonomy" id="122368"/>
    <lineage>
        <taxon>Eukaryota</taxon>
        <taxon>Fungi</taxon>
        <taxon>Dikarya</taxon>
        <taxon>Ascomycota</taxon>
        <taxon>Pezizomycotina</taxon>
        <taxon>Dothideomycetes</taxon>
        <taxon>Dothideomycetidae</taxon>
        <taxon>Mycosphaerellales</taxon>
        <taxon>Mycosphaerellaceae</taxon>
        <taxon>Cercospora</taxon>
    </lineage>
</organism>
<evidence type="ECO:0000313" key="6">
    <source>
        <dbReference type="Proteomes" id="UP001302367"/>
    </source>
</evidence>
<protein>
    <submittedName>
        <fullName evidence="3">Uncharacterized protein</fullName>
    </submittedName>
</protein>
<dbReference type="Proteomes" id="UP001302367">
    <property type="component" value="Chromosome 4"/>
</dbReference>
<name>A0A2G5HKL4_CERBT</name>
<reference evidence="3 5" key="1">
    <citation type="submission" date="2015-10" db="EMBL/GenBank/DDBJ databases">
        <title>The cercosporin biosynthetic gene cluster was horizontally transferred to several fungal lineages and shown to be expanded in Cercospora beticola based on microsynteny with recipient genomes.</title>
        <authorList>
            <person name="De Jonge R."/>
            <person name="Ebert M.K."/>
            <person name="Suttle J.C."/>
            <person name="Jurick Ii W.M."/>
            <person name="Secor G.A."/>
            <person name="Thomma B.P."/>
            <person name="Van De Peer Y."/>
            <person name="Bolton M.D."/>
        </authorList>
    </citation>
    <scope>NUCLEOTIDE SEQUENCE [LARGE SCALE GENOMIC DNA]</scope>
    <source>
        <strain evidence="3 5">09-40</strain>
    </source>
</reference>
<keyword evidence="6" id="KW-1185">Reference proteome</keyword>
<evidence type="ECO:0000313" key="3">
    <source>
        <dbReference type="EMBL" id="PIA93079.1"/>
    </source>
</evidence>
<evidence type="ECO:0000256" key="2">
    <source>
        <dbReference type="SAM" id="Phobius"/>
    </source>
</evidence>
<keyword evidence="2" id="KW-1133">Transmembrane helix</keyword>
<accession>A0A2G5HKL4</accession>
<evidence type="ECO:0000313" key="5">
    <source>
        <dbReference type="Proteomes" id="UP000230605"/>
    </source>
</evidence>
<keyword evidence="2" id="KW-0812">Transmembrane</keyword>
<dbReference type="Proteomes" id="UP000230605">
    <property type="component" value="Chromosome 4"/>
</dbReference>
<evidence type="ECO:0000313" key="4">
    <source>
        <dbReference type="EMBL" id="WPB02519.1"/>
    </source>
</evidence>
<gene>
    <name evidence="3" type="ORF">CB0940_05203</name>
    <name evidence="4" type="ORF">RHO25_007155</name>
</gene>
<feature type="transmembrane region" description="Helical" evidence="2">
    <location>
        <begin position="31"/>
        <end position="52"/>
    </location>
</feature>
<feature type="transmembrane region" description="Helical" evidence="2">
    <location>
        <begin position="76"/>
        <end position="95"/>
    </location>
</feature>
<proteinExistence type="predicted"/>
<dbReference type="EMBL" id="LKMD01000105">
    <property type="protein sequence ID" value="PIA93079.1"/>
    <property type="molecule type" value="Genomic_DNA"/>
</dbReference>
<keyword evidence="2" id="KW-0472">Membrane</keyword>
<sequence>MAPNPIMIPRKPVRKSIYEEPVRDDAPAPGISYPILATVVVMCLLCAAAWPWKWTFSGAGIETLLLLYGHSQQKRILPVVPLWTLLATLNLAYAICSTSWLLHGLFVTTIYPFVLLTCLNQFPWAANMARVGLRKALGGQSHFVKDKLAMFNLPALEIDTDVDGLFVIRGITVSFSNFSIVAHGIELGLKLADDIEIAIYVDEVVVNFFRNIAIGDVYANAKGGKFEMTFGELEDEDSDDAASEFSVLLDDTPLLKAAAAKAKVMSDRPKLRETLTGVSYMRDSSVQQAADTIKTLDPDDEAADQQYHEILTEIRTSSAVYQSRQQVRQNAKSNGRKLEDEKDMRAAVCAALQEIPSVPHPPRRSIRVTTLQNSSPPYVRRFLHRLPFLLRLLLNPLSYLHPVSMASINAAGSGKWLSSLLQQQVFKQYTENNSQLRKLQRKVSTWTADANFCVQLTDIDGLGQVPLNSNYNIVTYLKFDDVLAYRTIPASGVVTQVMRLGGADATFTIPTYLLPHHEHILPRLPDEVDEHELEVQIVEADGLPKAVQAAQHLKQVKKDETNIRLSVHGSLPVSCDQSLLNFIAALVKATKIIELEKTVEEEVQPHDTPMSSSPTGDEEAGLDAASPDARSETNISLREVAGFKVFAKNLRQNLRDGTTKAQIKDIAKDWHQTAKDGMKKAAVTGLVNDRWIAHVVGKVASTLQKAQGDLGWSGNISIPLGPYRDTEDAALTKILP</sequence>
<dbReference type="EMBL" id="CP134187">
    <property type="protein sequence ID" value="WPB02519.1"/>
    <property type="molecule type" value="Genomic_DNA"/>
</dbReference>
<evidence type="ECO:0000256" key="1">
    <source>
        <dbReference type="SAM" id="MobiDB-lite"/>
    </source>
</evidence>
<feature type="transmembrane region" description="Helical" evidence="2">
    <location>
        <begin position="101"/>
        <end position="125"/>
    </location>
</feature>
<reference evidence="4 6" key="2">
    <citation type="submission" date="2023-09" db="EMBL/GenBank/DDBJ databases">
        <title>Complete-Gapless Cercospora beticola genome.</title>
        <authorList>
            <person name="Wyatt N.A."/>
            <person name="Spanner R.E."/>
            <person name="Bolton M.D."/>
        </authorList>
    </citation>
    <scope>NUCLEOTIDE SEQUENCE [LARGE SCALE GENOMIC DNA]</scope>
    <source>
        <strain evidence="4">Cb09-40</strain>
    </source>
</reference>
<dbReference type="AlphaFoldDB" id="A0A2G5HKL4"/>